<dbReference type="EMBL" id="CM045762">
    <property type="protein sequence ID" value="KAI8011464.1"/>
    <property type="molecule type" value="Genomic_DNA"/>
</dbReference>
<organism evidence="1 2">
    <name type="scientific">Camellia lanceoleosa</name>
    <dbReference type="NCBI Taxonomy" id="1840588"/>
    <lineage>
        <taxon>Eukaryota</taxon>
        <taxon>Viridiplantae</taxon>
        <taxon>Streptophyta</taxon>
        <taxon>Embryophyta</taxon>
        <taxon>Tracheophyta</taxon>
        <taxon>Spermatophyta</taxon>
        <taxon>Magnoliopsida</taxon>
        <taxon>eudicotyledons</taxon>
        <taxon>Gunneridae</taxon>
        <taxon>Pentapetalae</taxon>
        <taxon>asterids</taxon>
        <taxon>Ericales</taxon>
        <taxon>Theaceae</taxon>
        <taxon>Camellia</taxon>
    </lineage>
</organism>
<dbReference type="Proteomes" id="UP001060215">
    <property type="component" value="Chromosome 5"/>
</dbReference>
<sequence>MEIDVTRPIPKGFFLKREGDYLETVDLWISFKYEKLADFCYDCGRIGHVNSTCKFVSREEGQVAGFGPDIRTGTAGSTRLPIEHYRRQVDVAEVRLKELLGEGLPRGARGVPERTRTAGTEGSGQSSGIEARLGSSTLVPDTARLSSKEQHSSELGSK</sequence>
<accession>A0ACC0HEP0</accession>
<comment type="caution">
    <text evidence="1">The sequence shown here is derived from an EMBL/GenBank/DDBJ whole genome shotgun (WGS) entry which is preliminary data.</text>
</comment>
<keyword evidence="2" id="KW-1185">Reference proteome</keyword>
<proteinExistence type="predicted"/>
<protein>
    <submittedName>
        <fullName evidence="1">Uncharacterized protein</fullName>
    </submittedName>
</protein>
<evidence type="ECO:0000313" key="1">
    <source>
        <dbReference type="EMBL" id="KAI8011464.1"/>
    </source>
</evidence>
<name>A0ACC0HEP0_9ERIC</name>
<evidence type="ECO:0000313" key="2">
    <source>
        <dbReference type="Proteomes" id="UP001060215"/>
    </source>
</evidence>
<gene>
    <name evidence="1" type="ORF">LOK49_LG06G03003</name>
</gene>
<reference evidence="1 2" key="1">
    <citation type="journal article" date="2022" name="Plant J.">
        <title>Chromosome-level genome of Camellia lanceoleosa provides a valuable resource for understanding genome evolution and self-incompatibility.</title>
        <authorList>
            <person name="Gong W."/>
            <person name="Xiao S."/>
            <person name="Wang L."/>
            <person name="Liao Z."/>
            <person name="Chang Y."/>
            <person name="Mo W."/>
            <person name="Hu G."/>
            <person name="Li W."/>
            <person name="Zhao G."/>
            <person name="Zhu H."/>
            <person name="Hu X."/>
            <person name="Ji K."/>
            <person name="Xiang X."/>
            <person name="Song Q."/>
            <person name="Yuan D."/>
            <person name="Jin S."/>
            <person name="Zhang L."/>
        </authorList>
    </citation>
    <scope>NUCLEOTIDE SEQUENCE [LARGE SCALE GENOMIC DNA]</scope>
    <source>
        <strain evidence="1">SQ_2022a</strain>
    </source>
</reference>